<feature type="compositionally biased region" description="Low complexity" evidence="3">
    <location>
        <begin position="1"/>
        <end position="23"/>
    </location>
</feature>
<dbReference type="GO" id="GO:0005634">
    <property type="term" value="C:nucleus"/>
    <property type="evidence" value="ECO:0007669"/>
    <property type="project" value="TreeGrafter"/>
</dbReference>
<proteinExistence type="predicted"/>
<feature type="region of interest" description="Disordered" evidence="3">
    <location>
        <begin position="850"/>
        <end position="928"/>
    </location>
</feature>
<sequence length="1176" mass="127401">MSSSSTTACSRSPSPTPATPESSDNLEPVVNQEDLSAWCHSLSAAGFLIGDEGNFTRDNKRYEGRELELEDLLQDGAYDDSPGTAECSRALSNVSLPLGIEVADLLHNRNCIALTRPVPPPPSHPRKDPSSTSQRVVYPLKESCYNLPIMIPSIPEGGTKSRVETQVRLTVDLAHASASSGEPLRYDRVGSWKWLRLPKGTTTKKRTRKEGKVDAPPEDSLYLTAEVTCASPPHTRVTCCSSCQAREAKRVARKIAARVRPARSDSETPDEARTIPGRGKHEDTSNIVQFNCPEVLDFSTGSVILPLRITCYCRHHREKVGFLVHFTMLDHTGRIVGTGTTRPIMITDDHKSTGVNAQKSASLPSNVEPSPIPEWPSPSALDQADALGSVKRRKSAVSDRLRKRSKPYDVERTSGVLSRRGSSASLNTPSAFSSNFVTRASTPLQSLSPTSPLQLASPEQTTLGVLDGVNGSATATSLAASFDPMASLADHVMSAFDTDIVMPDSHTLDPQTISLAQLNSVFMPTSPLSPMPLSLDPNQMLKAPPQSLPFNLFSHEPPPIRSLSPPTIHRLIPSSGPTYGGIEITILGANFHSSLQLNCVFGGTLSSSTQRWSDNTLVCILPPNATPGIVPVWFDGFPQEEDGTTPCLFAYTDETDRALMELALQVVGLKMTGKIEDARNIAMRIVSTGDASEGDETSGMMGSGGMMQVAPGMSLLDLRRLLLSRAGLDGDFEKLILNFLSLLETPIDQAKNSLTSSISHPTASGQTLLHLATFLNFPSLAGFLVDHHIDIDARDRNGYTALAMAALKGHVECAKVLVQAGAALDIVTALGKTPADLAPEGFFDFMRHSGTERESSRECENDGDDEASAEEADSEDERVIKSSARDRIDRSFAHRRPATARSKSDLNPDKDHRRHGKLADSKKATEAGLSDDKQVVASFIDTFQRTIAQLQNPQGMIPSLHIPHLPNLAGMPGWGGLPQMQAVLPVLVPIPALSAIWGDRRAGGHAEDGAQHDEKANNVPAWLGMLNAQEWRASWEKWMTQANAASQSEELTDSPPAYTPRTSDTPTDSLLLDKKDPIPLSASSSADVLSTNTVVTEQLESPVMQLETSAVKQDIGQTPRASRRQSRKTHKKHDRMLVLFWIPILLFGLAWACLHFMRVAFHATKAVVTLKAGLHV</sequence>
<dbReference type="SUPFAM" id="SSF48403">
    <property type="entry name" value="Ankyrin repeat"/>
    <property type="match status" value="1"/>
</dbReference>
<dbReference type="AlphaFoldDB" id="A0A8E2AVP4"/>
<feature type="domain" description="IPT/TIG" evidence="5">
    <location>
        <begin position="565"/>
        <end position="652"/>
    </location>
</feature>
<dbReference type="Gene3D" id="1.25.40.20">
    <property type="entry name" value="Ankyrin repeat-containing domain"/>
    <property type="match status" value="1"/>
</dbReference>
<dbReference type="InterPro" id="IPR014756">
    <property type="entry name" value="Ig_E-set"/>
</dbReference>
<protein>
    <recommendedName>
        <fullName evidence="5">IPT/TIG domain-containing protein</fullName>
    </recommendedName>
</protein>
<feature type="transmembrane region" description="Helical" evidence="4">
    <location>
        <begin position="1136"/>
        <end position="1157"/>
    </location>
</feature>
<keyword evidence="4" id="KW-0812">Transmembrane</keyword>
<dbReference type="GO" id="GO:0003690">
    <property type="term" value="F:double-stranded DNA binding"/>
    <property type="evidence" value="ECO:0007669"/>
    <property type="project" value="TreeGrafter"/>
</dbReference>
<feature type="compositionally biased region" description="Basic and acidic residues" evidence="3">
    <location>
        <begin position="262"/>
        <end position="282"/>
    </location>
</feature>
<accession>A0A8E2AVP4</accession>
<dbReference type="EMBL" id="KV722385">
    <property type="protein sequence ID" value="OCH91446.1"/>
    <property type="molecule type" value="Genomic_DNA"/>
</dbReference>
<feature type="region of interest" description="Disordered" evidence="3">
    <location>
        <begin position="1110"/>
        <end position="1129"/>
    </location>
</feature>
<feature type="compositionally biased region" description="Basic and acidic residues" evidence="3">
    <location>
        <begin position="396"/>
        <end position="412"/>
    </location>
</feature>
<dbReference type="PANTHER" id="PTHR23335">
    <property type="entry name" value="CALMODULIN-BINDING TRANSCRIPTION ACTIVATOR CAMTA"/>
    <property type="match status" value="1"/>
</dbReference>
<gene>
    <name evidence="6" type="ORF">OBBRIDRAFT_792277</name>
</gene>
<dbReference type="SMART" id="SM00429">
    <property type="entry name" value="IPT"/>
    <property type="match status" value="1"/>
</dbReference>
<dbReference type="Pfam" id="PF01833">
    <property type="entry name" value="TIG"/>
    <property type="match status" value="1"/>
</dbReference>
<dbReference type="Pfam" id="PF25603">
    <property type="entry name" value="SPT23_MGA2_DBD"/>
    <property type="match status" value="1"/>
</dbReference>
<dbReference type="InterPro" id="IPR002909">
    <property type="entry name" value="IPT_dom"/>
</dbReference>
<dbReference type="PROSITE" id="PS50297">
    <property type="entry name" value="ANK_REP_REGION"/>
    <property type="match status" value="1"/>
</dbReference>
<keyword evidence="7" id="KW-1185">Reference proteome</keyword>
<dbReference type="InterPro" id="IPR013783">
    <property type="entry name" value="Ig-like_fold"/>
</dbReference>
<dbReference type="SMART" id="SM00248">
    <property type="entry name" value="ANK"/>
    <property type="match status" value="2"/>
</dbReference>
<feature type="compositionally biased region" description="Polar residues" evidence="3">
    <location>
        <begin position="1110"/>
        <end position="1120"/>
    </location>
</feature>
<evidence type="ECO:0000259" key="5">
    <source>
        <dbReference type="SMART" id="SM00429"/>
    </source>
</evidence>
<keyword evidence="4" id="KW-1133">Transmembrane helix</keyword>
<reference evidence="6 7" key="1">
    <citation type="submission" date="2016-07" db="EMBL/GenBank/DDBJ databases">
        <title>Draft genome of the white-rot fungus Obba rivulosa 3A-2.</title>
        <authorList>
            <consortium name="DOE Joint Genome Institute"/>
            <person name="Miettinen O."/>
            <person name="Riley R."/>
            <person name="Acob R."/>
            <person name="Barry K."/>
            <person name="Cullen D."/>
            <person name="De Vries R."/>
            <person name="Hainaut M."/>
            <person name="Hatakka A."/>
            <person name="Henrissat B."/>
            <person name="Hilden K."/>
            <person name="Kuo R."/>
            <person name="Labutti K."/>
            <person name="Lipzen A."/>
            <person name="Makela M.R."/>
            <person name="Sandor L."/>
            <person name="Spatafora J.W."/>
            <person name="Grigoriev I.V."/>
            <person name="Hibbett D.S."/>
        </authorList>
    </citation>
    <scope>NUCLEOTIDE SEQUENCE [LARGE SCALE GENOMIC DNA]</scope>
    <source>
        <strain evidence="6 7">3A-2</strain>
    </source>
</reference>
<feature type="repeat" description="ANK" evidence="2">
    <location>
        <begin position="764"/>
        <end position="796"/>
    </location>
</feature>
<dbReference type="GO" id="GO:0003712">
    <property type="term" value="F:transcription coregulator activity"/>
    <property type="evidence" value="ECO:0007669"/>
    <property type="project" value="TreeGrafter"/>
</dbReference>
<name>A0A8E2AVP4_9APHY</name>
<evidence type="ECO:0000256" key="4">
    <source>
        <dbReference type="SAM" id="Phobius"/>
    </source>
</evidence>
<evidence type="ECO:0000256" key="3">
    <source>
        <dbReference type="SAM" id="MobiDB-lite"/>
    </source>
</evidence>
<feature type="region of interest" description="Disordered" evidence="3">
    <location>
        <begin position="1042"/>
        <end position="1074"/>
    </location>
</feature>
<dbReference type="InterPro" id="IPR036770">
    <property type="entry name" value="Ankyrin_rpt-contain_sf"/>
</dbReference>
<feature type="repeat" description="ANK" evidence="2">
    <location>
        <begin position="797"/>
        <end position="829"/>
    </location>
</feature>
<feature type="compositionally biased region" description="Acidic residues" evidence="3">
    <location>
        <begin position="861"/>
        <end position="876"/>
    </location>
</feature>
<dbReference type="Gene3D" id="2.60.40.10">
    <property type="entry name" value="Immunoglobulins"/>
    <property type="match status" value="1"/>
</dbReference>
<feature type="region of interest" description="Disordered" evidence="3">
    <location>
        <begin position="347"/>
        <end position="430"/>
    </location>
</feature>
<dbReference type="SUPFAM" id="SSF81296">
    <property type="entry name" value="E set domains"/>
    <property type="match status" value="1"/>
</dbReference>
<feature type="compositionally biased region" description="Basic and acidic residues" evidence="3">
    <location>
        <begin position="850"/>
        <end position="860"/>
    </location>
</feature>
<evidence type="ECO:0000256" key="2">
    <source>
        <dbReference type="PROSITE-ProRule" id="PRU00023"/>
    </source>
</evidence>
<dbReference type="Pfam" id="PF12796">
    <property type="entry name" value="Ank_2"/>
    <property type="match status" value="1"/>
</dbReference>
<dbReference type="InterPro" id="IPR002110">
    <property type="entry name" value="Ankyrin_rpt"/>
</dbReference>
<evidence type="ECO:0000313" key="7">
    <source>
        <dbReference type="Proteomes" id="UP000250043"/>
    </source>
</evidence>
<keyword evidence="4" id="KW-0472">Membrane</keyword>
<feature type="compositionally biased region" description="Polar residues" evidence="3">
    <location>
        <begin position="353"/>
        <end position="367"/>
    </location>
</feature>
<feature type="region of interest" description="Disordered" evidence="3">
    <location>
        <begin position="1"/>
        <end position="27"/>
    </location>
</feature>
<organism evidence="6 7">
    <name type="scientific">Obba rivulosa</name>
    <dbReference type="NCBI Taxonomy" id="1052685"/>
    <lineage>
        <taxon>Eukaryota</taxon>
        <taxon>Fungi</taxon>
        <taxon>Dikarya</taxon>
        <taxon>Basidiomycota</taxon>
        <taxon>Agaricomycotina</taxon>
        <taxon>Agaricomycetes</taxon>
        <taxon>Polyporales</taxon>
        <taxon>Gelatoporiaceae</taxon>
        <taxon>Obba</taxon>
    </lineage>
</organism>
<dbReference type="PANTHER" id="PTHR23335:SF1">
    <property type="entry name" value="CALMODULIN-BINDING TRANSCRIPTION ACTIVATOR, ISOFORM F"/>
    <property type="match status" value="1"/>
</dbReference>
<dbReference type="OrthoDB" id="71307at2759"/>
<feature type="region of interest" description="Disordered" evidence="3">
    <location>
        <begin position="114"/>
        <end position="134"/>
    </location>
</feature>
<feature type="region of interest" description="Disordered" evidence="3">
    <location>
        <begin position="259"/>
        <end position="282"/>
    </location>
</feature>
<dbReference type="Proteomes" id="UP000250043">
    <property type="component" value="Unassembled WGS sequence"/>
</dbReference>
<dbReference type="InterPro" id="IPR057962">
    <property type="entry name" value="SPT23_MGA2_DBD"/>
</dbReference>
<keyword evidence="1 2" id="KW-0040">ANK repeat</keyword>
<dbReference type="CDD" id="cd00102">
    <property type="entry name" value="IPT"/>
    <property type="match status" value="1"/>
</dbReference>
<dbReference type="GO" id="GO:0006357">
    <property type="term" value="P:regulation of transcription by RNA polymerase II"/>
    <property type="evidence" value="ECO:0007669"/>
    <property type="project" value="TreeGrafter"/>
</dbReference>
<evidence type="ECO:0000256" key="1">
    <source>
        <dbReference type="ARBA" id="ARBA00023043"/>
    </source>
</evidence>
<feature type="compositionally biased region" description="Polar residues" evidence="3">
    <location>
        <begin position="420"/>
        <end position="430"/>
    </location>
</feature>
<evidence type="ECO:0000313" key="6">
    <source>
        <dbReference type="EMBL" id="OCH91446.1"/>
    </source>
</evidence>
<feature type="compositionally biased region" description="Basic and acidic residues" evidence="3">
    <location>
        <begin position="877"/>
        <end position="892"/>
    </location>
</feature>
<feature type="compositionally biased region" description="Basic and acidic residues" evidence="3">
    <location>
        <begin position="902"/>
        <end position="928"/>
    </location>
</feature>
<dbReference type="PROSITE" id="PS50088">
    <property type="entry name" value="ANK_REPEAT"/>
    <property type="match status" value="2"/>
</dbReference>